<evidence type="ECO:0000256" key="5">
    <source>
        <dbReference type="ARBA" id="ARBA00022989"/>
    </source>
</evidence>
<dbReference type="NCBIfam" id="NF006521">
    <property type="entry name" value="PRK08965.1-5"/>
    <property type="match status" value="1"/>
</dbReference>
<keyword evidence="4 7" id="KW-0812">Transmembrane</keyword>
<evidence type="ECO:0000256" key="4">
    <source>
        <dbReference type="ARBA" id="ARBA00022692"/>
    </source>
</evidence>
<keyword evidence="3" id="KW-1003">Cell membrane</keyword>
<feature type="transmembrane region" description="Helical" evidence="7">
    <location>
        <begin position="35"/>
        <end position="54"/>
    </location>
</feature>
<sequence length="183" mass="20231">MSEQAIGRRRRLLQRLPLVAWLTLVWVMLWGTFDLGTLFFGLVVALLVSTMFPLPPINTNIVVRPLRLLLLAAYLAWDLVSSTARVSWQALRYGPNAKSGIVAVTLQTDSDHITAMVANAVSLAPGKFVLQIDRVNRICYVYALGMRAEDVESVRREVLTLERRVVQAVGSANEVALVSGQEG</sequence>
<dbReference type="PANTHER" id="PTHR34584:SF1">
    <property type="entry name" value="NA(+)_H(+) ANTIPORTER SUBUNIT E1"/>
    <property type="match status" value="1"/>
</dbReference>
<dbReference type="Proteomes" id="UP000199529">
    <property type="component" value="Unassembled WGS sequence"/>
</dbReference>
<organism evidence="8 9">
    <name type="scientific">Saccharopolyspora shandongensis</name>
    <dbReference type="NCBI Taxonomy" id="418495"/>
    <lineage>
        <taxon>Bacteria</taxon>
        <taxon>Bacillati</taxon>
        <taxon>Actinomycetota</taxon>
        <taxon>Actinomycetes</taxon>
        <taxon>Pseudonocardiales</taxon>
        <taxon>Pseudonocardiaceae</taxon>
        <taxon>Saccharopolyspora</taxon>
    </lineage>
</organism>
<keyword evidence="9" id="KW-1185">Reference proteome</keyword>
<name>A0A1H3F4I5_9PSEU</name>
<evidence type="ECO:0000313" key="8">
    <source>
        <dbReference type="EMBL" id="SDX85248.1"/>
    </source>
</evidence>
<evidence type="ECO:0000256" key="7">
    <source>
        <dbReference type="SAM" id="Phobius"/>
    </source>
</evidence>
<dbReference type="RefSeq" id="WP_245761229.1">
    <property type="nucleotide sequence ID" value="NZ_FNOK01000016.1"/>
</dbReference>
<comment type="subcellular location">
    <subcellularLocation>
        <location evidence="1">Cell membrane</location>
        <topology evidence="1">Multi-pass membrane protein</topology>
    </subcellularLocation>
</comment>
<keyword evidence="5 7" id="KW-1133">Transmembrane helix</keyword>
<gene>
    <name evidence="8" type="ORF">SAMN05216215_101642</name>
</gene>
<proteinExistence type="inferred from homology"/>
<dbReference type="AlphaFoldDB" id="A0A1H3F4I5"/>
<protein>
    <submittedName>
        <fullName evidence="8">Multisubunit sodium/proton antiporter, MrpE subunit</fullName>
    </submittedName>
</protein>
<dbReference type="STRING" id="418495.SAMN05216215_101642"/>
<dbReference type="GO" id="GO:0008324">
    <property type="term" value="F:monoatomic cation transmembrane transporter activity"/>
    <property type="evidence" value="ECO:0007669"/>
    <property type="project" value="InterPro"/>
</dbReference>
<dbReference type="PANTHER" id="PTHR34584">
    <property type="entry name" value="NA(+)/H(+) ANTIPORTER SUBUNIT E1"/>
    <property type="match status" value="1"/>
</dbReference>
<evidence type="ECO:0000256" key="1">
    <source>
        <dbReference type="ARBA" id="ARBA00004651"/>
    </source>
</evidence>
<dbReference type="Pfam" id="PF01899">
    <property type="entry name" value="MNHE"/>
    <property type="match status" value="1"/>
</dbReference>
<evidence type="ECO:0000256" key="6">
    <source>
        <dbReference type="ARBA" id="ARBA00023136"/>
    </source>
</evidence>
<comment type="similarity">
    <text evidence="2">Belongs to the CPA3 antiporters (TC 2.A.63) subunit E family.</text>
</comment>
<dbReference type="EMBL" id="FNOK01000016">
    <property type="protein sequence ID" value="SDX85248.1"/>
    <property type="molecule type" value="Genomic_DNA"/>
</dbReference>
<feature type="transmembrane region" description="Helical" evidence="7">
    <location>
        <begin position="12"/>
        <end position="29"/>
    </location>
</feature>
<evidence type="ECO:0000313" key="9">
    <source>
        <dbReference type="Proteomes" id="UP000199529"/>
    </source>
</evidence>
<reference evidence="9" key="1">
    <citation type="submission" date="2016-10" db="EMBL/GenBank/DDBJ databases">
        <authorList>
            <person name="Varghese N."/>
            <person name="Submissions S."/>
        </authorList>
    </citation>
    <scope>NUCLEOTIDE SEQUENCE [LARGE SCALE GENOMIC DNA]</scope>
    <source>
        <strain evidence="9">CGMCC 4.3530</strain>
    </source>
</reference>
<accession>A0A1H3F4I5</accession>
<dbReference type="GO" id="GO:0005886">
    <property type="term" value="C:plasma membrane"/>
    <property type="evidence" value="ECO:0007669"/>
    <property type="project" value="UniProtKB-SubCell"/>
</dbReference>
<evidence type="ECO:0000256" key="2">
    <source>
        <dbReference type="ARBA" id="ARBA00006228"/>
    </source>
</evidence>
<evidence type="ECO:0000256" key="3">
    <source>
        <dbReference type="ARBA" id="ARBA00022475"/>
    </source>
</evidence>
<keyword evidence="6 7" id="KW-0472">Membrane</keyword>
<dbReference type="InterPro" id="IPR002758">
    <property type="entry name" value="Cation_antiport_E"/>
</dbReference>